<evidence type="ECO:0000256" key="2">
    <source>
        <dbReference type="ARBA" id="ARBA00022670"/>
    </source>
</evidence>
<evidence type="ECO:0000256" key="1">
    <source>
        <dbReference type="ARBA" id="ARBA00011073"/>
    </source>
</evidence>
<reference evidence="11 12" key="1">
    <citation type="journal article" date="2021" name="Sci. Rep.">
        <title>The genome of the diatom Chaetoceros tenuissimus carries an ancient integrated fragment of an extant virus.</title>
        <authorList>
            <person name="Hongo Y."/>
            <person name="Kimura K."/>
            <person name="Takaki Y."/>
            <person name="Yoshida Y."/>
            <person name="Baba S."/>
            <person name="Kobayashi G."/>
            <person name="Nagasaki K."/>
            <person name="Hano T."/>
            <person name="Tomaru Y."/>
        </authorList>
    </citation>
    <scope>NUCLEOTIDE SEQUENCE [LARGE SCALE GENOMIC DNA]</scope>
    <source>
        <strain evidence="11 12">NIES-3715</strain>
    </source>
</reference>
<dbReference type="PROSITE" id="PS51892">
    <property type="entry name" value="SUBTILASE"/>
    <property type="match status" value="1"/>
</dbReference>
<feature type="chain" id="PRO_5042279747" description="subtilisin" evidence="9">
    <location>
        <begin position="23"/>
        <end position="234"/>
    </location>
</feature>
<protein>
    <recommendedName>
        <fullName evidence="6">subtilisin</fullName>
        <ecNumber evidence="6">3.4.21.62</ecNumber>
    </recommendedName>
</protein>
<keyword evidence="4" id="KW-0720">Serine protease</keyword>
<evidence type="ECO:0000256" key="5">
    <source>
        <dbReference type="ARBA" id="ARBA00023529"/>
    </source>
</evidence>
<gene>
    <name evidence="11" type="ORF">CTEN210_03072</name>
</gene>
<dbReference type="EC" id="3.4.21.62" evidence="6"/>
<evidence type="ECO:0000256" key="3">
    <source>
        <dbReference type="ARBA" id="ARBA00022801"/>
    </source>
</evidence>
<dbReference type="InterPro" id="IPR015500">
    <property type="entry name" value="Peptidase_S8_subtilisin-rel"/>
</dbReference>
<accession>A0AAD3CIP8</accession>
<evidence type="ECO:0000256" key="7">
    <source>
        <dbReference type="PROSITE-ProRule" id="PRU01240"/>
    </source>
</evidence>
<dbReference type="GO" id="GO:0005615">
    <property type="term" value="C:extracellular space"/>
    <property type="evidence" value="ECO:0007669"/>
    <property type="project" value="TreeGrafter"/>
</dbReference>
<evidence type="ECO:0000256" key="9">
    <source>
        <dbReference type="SAM" id="SignalP"/>
    </source>
</evidence>
<dbReference type="AlphaFoldDB" id="A0AAD3CIP8"/>
<feature type="region of interest" description="Disordered" evidence="8">
    <location>
        <begin position="182"/>
        <end position="202"/>
    </location>
</feature>
<dbReference type="InterPro" id="IPR036852">
    <property type="entry name" value="Peptidase_S8/S53_dom_sf"/>
</dbReference>
<evidence type="ECO:0000256" key="8">
    <source>
        <dbReference type="SAM" id="MobiDB-lite"/>
    </source>
</evidence>
<dbReference type="Proteomes" id="UP001054902">
    <property type="component" value="Unassembled WGS sequence"/>
</dbReference>
<dbReference type="PANTHER" id="PTHR43806:SF11">
    <property type="entry name" value="CEREVISIN-RELATED"/>
    <property type="match status" value="1"/>
</dbReference>
<sequence length="234" mass="26032">MQLSHTITLLLLSYGCIQEADASVLFDEESIESKMDDNSLVNFHAGLGDGKKRMIVKYKNAKCMEAMHLQTLASKDSSSTSTLIMNFEGDNIDIVNFENDQDIASYMESGNVEYFEEDPIRYIYEVESKPITQRDLEETVGDVVPFGINMVRALDVSDEFVRNRKVCVIDTGYDFAHEDLPKNSNVGGNDNRGNQWNLDQNGHGSHVAGTIAAVQNGRGVVGVNRNGEIGLKQW</sequence>
<evidence type="ECO:0000313" key="11">
    <source>
        <dbReference type="EMBL" id="GFH46598.1"/>
    </source>
</evidence>
<keyword evidence="3" id="KW-0378">Hydrolase</keyword>
<comment type="catalytic activity">
    <reaction evidence="5">
        <text>Hydrolysis of proteins with broad specificity for peptide bonds, and a preference for a large uncharged residue in P1. Hydrolyzes peptide amides.</text>
        <dbReference type="EC" id="3.4.21.62"/>
    </reaction>
</comment>
<dbReference type="SUPFAM" id="SSF52743">
    <property type="entry name" value="Subtilisin-like"/>
    <property type="match status" value="1"/>
</dbReference>
<comment type="caution">
    <text evidence="7">Lacks conserved residue(s) required for the propagation of feature annotation.</text>
</comment>
<evidence type="ECO:0000256" key="4">
    <source>
        <dbReference type="ARBA" id="ARBA00022825"/>
    </source>
</evidence>
<proteinExistence type="inferred from homology"/>
<keyword evidence="2 11" id="KW-0645">Protease</keyword>
<dbReference type="InterPro" id="IPR000209">
    <property type="entry name" value="Peptidase_S8/S53_dom"/>
</dbReference>
<comment type="similarity">
    <text evidence="1 7">Belongs to the peptidase S8 family.</text>
</comment>
<comment type="caution">
    <text evidence="11">The sequence shown here is derived from an EMBL/GenBank/DDBJ whole genome shotgun (WGS) entry which is preliminary data.</text>
</comment>
<dbReference type="GO" id="GO:0006508">
    <property type="term" value="P:proteolysis"/>
    <property type="evidence" value="ECO:0007669"/>
    <property type="project" value="UniProtKB-KW"/>
</dbReference>
<dbReference type="PROSITE" id="PS00137">
    <property type="entry name" value="SUBTILASE_HIS"/>
    <property type="match status" value="1"/>
</dbReference>
<dbReference type="PANTHER" id="PTHR43806">
    <property type="entry name" value="PEPTIDASE S8"/>
    <property type="match status" value="1"/>
</dbReference>
<dbReference type="Gene3D" id="3.40.50.200">
    <property type="entry name" value="Peptidase S8/S53 domain"/>
    <property type="match status" value="1"/>
</dbReference>
<dbReference type="InterPro" id="IPR022398">
    <property type="entry name" value="Peptidase_S8_His-AS"/>
</dbReference>
<organism evidence="11 12">
    <name type="scientific">Chaetoceros tenuissimus</name>
    <dbReference type="NCBI Taxonomy" id="426638"/>
    <lineage>
        <taxon>Eukaryota</taxon>
        <taxon>Sar</taxon>
        <taxon>Stramenopiles</taxon>
        <taxon>Ochrophyta</taxon>
        <taxon>Bacillariophyta</taxon>
        <taxon>Coscinodiscophyceae</taxon>
        <taxon>Chaetocerotophycidae</taxon>
        <taxon>Chaetocerotales</taxon>
        <taxon>Chaetocerotaceae</taxon>
        <taxon>Chaetoceros</taxon>
    </lineage>
</organism>
<keyword evidence="9" id="KW-0732">Signal</keyword>
<dbReference type="PRINTS" id="PR00723">
    <property type="entry name" value="SUBTILISIN"/>
</dbReference>
<dbReference type="InterPro" id="IPR050131">
    <property type="entry name" value="Peptidase_S8_subtilisin-like"/>
</dbReference>
<evidence type="ECO:0000256" key="6">
    <source>
        <dbReference type="ARBA" id="ARBA00023619"/>
    </source>
</evidence>
<evidence type="ECO:0000313" key="12">
    <source>
        <dbReference type="Proteomes" id="UP001054902"/>
    </source>
</evidence>
<dbReference type="Pfam" id="PF00082">
    <property type="entry name" value="Peptidase_S8"/>
    <property type="match status" value="1"/>
</dbReference>
<feature type="signal peptide" evidence="9">
    <location>
        <begin position="1"/>
        <end position="22"/>
    </location>
</feature>
<dbReference type="GO" id="GO:0004252">
    <property type="term" value="F:serine-type endopeptidase activity"/>
    <property type="evidence" value="ECO:0007669"/>
    <property type="project" value="UniProtKB-EC"/>
</dbReference>
<name>A0AAD3CIP8_9STRA</name>
<dbReference type="EMBL" id="BLLK01000022">
    <property type="protein sequence ID" value="GFH46598.1"/>
    <property type="molecule type" value="Genomic_DNA"/>
</dbReference>
<keyword evidence="12" id="KW-1185">Reference proteome</keyword>
<evidence type="ECO:0000259" key="10">
    <source>
        <dbReference type="Pfam" id="PF00082"/>
    </source>
</evidence>
<feature type="domain" description="Peptidase S8/S53" evidence="10">
    <location>
        <begin position="164"/>
        <end position="228"/>
    </location>
</feature>